<proteinExistence type="predicted"/>
<feature type="repeat" description="ANK" evidence="2">
    <location>
        <begin position="732"/>
        <end position="764"/>
    </location>
</feature>
<reference evidence="5 6" key="1">
    <citation type="journal article" date="2024" name="Front Chem Biol">
        <title>Unveiling the potential of Daldinia eschscholtzii MFLUCC 19-0629 through bioactivity and bioinformatics studies for enhanced sustainable agriculture production.</title>
        <authorList>
            <person name="Brooks S."/>
            <person name="Weaver J.A."/>
            <person name="Klomchit A."/>
            <person name="Alharthi S.A."/>
            <person name="Onlamun T."/>
            <person name="Nurani R."/>
            <person name="Vong T.K."/>
            <person name="Alberti F."/>
            <person name="Greco C."/>
        </authorList>
    </citation>
    <scope>NUCLEOTIDE SEQUENCE [LARGE SCALE GENOMIC DNA]</scope>
    <source>
        <strain evidence="5">MFLUCC 19-0629</strain>
    </source>
</reference>
<gene>
    <name evidence="5" type="ORF">Daesc_006886</name>
</gene>
<dbReference type="PROSITE" id="PS50088">
    <property type="entry name" value="ANK_REPEAT"/>
    <property type="match status" value="4"/>
</dbReference>
<evidence type="ECO:0000313" key="6">
    <source>
        <dbReference type="Proteomes" id="UP001369815"/>
    </source>
</evidence>
<dbReference type="Pfam" id="PF24883">
    <property type="entry name" value="NPHP3_N"/>
    <property type="match status" value="1"/>
</dbReference>
<evidence type="ECO:0000256" key="1">
    <source>
        <dbReference type="ARBA" id="ARBA00022737"/>
    </source>
</evidence>
<comment type="caution">
    <text evidence="5">The sequence shown here is derived from an EMBL/GenBank/DDBJ whole genome shotgun (WGS) entry which is preliminary data.</text>
</comment>
<dbReference type="Gene3D" id="3.40.50.300">
    <property type="entry name" value="P-loop containing nucleotide triphosphate hydrolases"/>
    <property type="match status" value="1"/>
</dbReference>
<evidence type="ECO:0000256" key="2">
    <source>
        <dbReference type="PROSITE-ProRule" id="PRU00023"/>
    </source>
</evidence>
<dbReference type="PANTHER" id="PTHR10039:SF16">
    <property type="entry name" value="GPI INOSITOL-DEACYLASE"/>
    <property type="match status" value="1"/>
</dbReference>
<dbReference type="InterPro" id="IPR027417">
    <property type="entry name" value="P-loop_NTPase"/>
</dbReference>
<keyword evidence="1" id="KW-0677">Repeat</keyword>
<organism evidence="5 6">
    <name type="scientific">Daldinia eschscholtzii</name>
    <dbReference type="NCBI Taxonomy" id="292717"/>
    <lineage>
        <taxon>Eukaryota</taxon>
        <taxon>Fungi</taxon>
        <taxon>Dikarya</taxon>
        <taxon>Ascomycota</taxon>
        <taxon>Pezizomycotina</taxon>
        <taxon>Sordariomycetes</taxon>
        <taxon>Xylariomycetidae</taxon>
        <taxon>Xylariales</taxon>
        <taxon>Hypoxylaceae</taxon>
        <taxon>Daldinia</taxon>
    </lineage>
</organism>
<keyword evidence="6" id="KW-1185">Reference proteome</keyword>
<evidence type="ECO:0000259" key="4">
    <source>
        <dbReference type="Pfam" id="PF24883"/>
    </source>
</evidence>
<protein>
    <recommendedName>
        <fullName evidence="4">Nephrocystin 3-like N-terminal domain-containing protein</fullName>
    </recommendedName>
</protein>
<dbReference type="InterPro" id="IPR036770">
    <property type="entry name" value="Ankyrin_rpt-contain_sf"/>
</dbReference>
<feature type="domain" description="Nephrocystin 3-like N-terminal" evidence="4">
    <location>
        <begin position="77"/>
        <end position="245"/>
    </location>
</feature>
<dbReference type="Pfam" id="PF00023">
    <property type="entry name" value="Ank"/>
    <property type="match status" value="1"/>
</dbReference>
<dbReference type="Gene3D" id="1.25.40.20">
    <property type="entry name" value="Ankyrin repeat-containing domain"/>
    <property type="match status" value="2"/>
</dbReference>
<keyword evidence="2" id="KW-0040">ANK repeat</keyword>
<dbReference type="SUPFAM" id="SSF52540">
    <property type="entry name" value="P-loop containing nucleoside triphosphate hydrolases"/>
    <property type="match status" value="1"/>
</dbReference>
<dbReference type="SMART" id="SM00248">
    <property type="entry name" value="ANK"/>
    <property type="match status" value="7"/>
</dbReference>
<dbReference type="InterPro" id="IPR056884">
    <property type="entry name" value="NPHP3-like_N"/>
</dbReference>
<evidence type="ECO:0000313" key="5">
    <source>
        <dbReference type="EMBL" id="KAK6952350.1"/>
    </source>
</evidence>
<dbReference type="Pfam" id="PF12796">
    <property type="entry name" value="Ank_2"/>
    <property type="match status" value="1"/>
</dbReference>
<dbReference type="PROSITE" id="PS50297">
    <property type="entry name" value="ANK_REP_REGION"/>
    <property type="match status" value="4"/>
</dbReference>
<dbReference type="InterPro" id="IPR002110">
    <property type="entry name" value="Ankyrin_rpt"/>
</dbReference>
<dbReference type="EMBL" id="JBANMG010000006">
    <property type="protein sequence ID" value="KAK6952350.1"/>
    <property type="molecule type" value="Genomic_DNA"/>
</dbReference>
<sequence length="1505" mass="170042">MSKIHIEQRHINGLAEGIHIGDKNFNIRKHMQPNLLGSERNTHLRSTDLSNAGPELTLKQFSKQTHEKVTTDWKGTQTCKWLLRKPEFESWIRLENLHCFLWVYGFPGCGKTTLMSRVVERIHDERLAEGNPEAIHLLYFYIGYGDDEQNQQLYKTMLITFCEQLLDGEKARSSDIYGSRTCDEIQHKLNGLLARAQRDAFIVIDALDQLPQEDRRKLLRGLNNLVEERKKKKNKFRLAVIISSRDCTGYKTLREHHLLQIHVKPSDNADDIESYLKNKLDSDLFEENPTLRERVLHELSNKADGMFLWAKLQAENICRINYEQDVIYTLETLILPGDMPTMYERYATGFEALKYQPIEKQIALRTIALLAQTAGSVQKDILFVALALDTSSGVPNPDLYKLLHDEPARIVRDCKHLVDINEHLGVFRFCHMSVFEFFRSYRPALDHRRIAQLCLAHLCLSDFSKESHDDAEWYNYGSLRPVLQKHPFLEFASCNWATSMKKSVEPDANLDINKTHEEILELLGRLFAESSEVETRGNLRLSFQIFLLNHGRSITAGICPEHIVGYFALLEFFDIFRERGWLDPTKCDHEGLTAVHWAIRNEAQQDDRKKETALVVKKLIELGADMNTQDNEGRTPLYYACHYGNIHVVASLLEMSVGLNIKSNRNETPLIAACRKHHEEIIINLLSAGADIEIQGPDGTALQTISLIGCDSCTEQVLDRYGNEPIIEGKGPFKTSLHAAAFHGHARIVELLCEKGLDIHAIDETYGSVLTAAASGCNPIMNPKPFYEIINRLIDRGANINDPHGMWGPALRAAAFFGRAELVRLLLEKGAKVRLAKGPMGTAYEAADDRGHQEIKDILLEHDPDAATYGGQGLTHVSLPTLCQLLWEVFSVALKAGNMALINRLVGQYEMFVEGEIKKGRTPHLEGMLSLAQDAFLDMMKMITSANNKAEVRTKRRTSKIQDRVEEVEARRKEEKPLNKSKKLLRHLNSWSCCLIRVGKSNPASQPVTPEKYQSPPKTAADQPQPLLSVPLKQRQSSHRTGILGGRLSSLSETFSHSRSLLFRGQQFSFVGDTLEGCFPDVVDRLTQAGVTVLEKAILIGNVSVIKLITDTWVDVLNHLLSQAGFGEPLLEKVLQNRTVELKRHLINPELDLAERFQRAEGLARCGIELLLTCSGRGAAFKHLSFSLSKLWVSAVNGVEDLGEQGQAPVREIIRIFTTRFSAAVRSRDRINAEICGQAGLEFVIAAALSPKRSLMDKCNEAWAELWNMAVEAKMDDMIGEILNYRWEEYQKHITGQKWDKALGFVVAAMGTLCVAIEKGFVVVTQTLLDTINQGFHWTTSLKLLSQEEESQSAPASDNHRQSDLRNFEIGRIFDAAVNLFAATERTNQNRLHSLALIVLNIIEPASDETREALKRMIIERIQIALKGVHAPELSRYLIEISTTLVYFLDVALCVDGDNMCKTILLLKSLTQALPKLTERDEFARYEHAMRFLRLQDEVAEVEAG</sequence>
<feature type="repeat" description="ANK" evidence="2">
    <location>
        <begin position="590"/>
        <end position="631"/>
    </location>
</feature>
<accession>A0AAX6MI61</accession>
<dbReference type="Proteomes" id="UP001369815">
    <property type="component" value="Unassembled WGS sequence"/>
</dbReference>
<feature type="repeat" description="ANK" evidence="2">
    <location>
        <begin position="665"/>
        <end position="697"/>
    </location>
</feature>
<feature type="repeat" description="ANK" evidence="2">
    <location>
        <begin position="632"/>
        <end position="664"/>
    </location>
</feature>
<feature type="region of interest" description="Disordered" evidence="3">
    <location>
        <begin position="1002"/>
        <end position="1024"/>
    </location>
</feature>
<dbReference type="PANTHER" id="PTHR10039">
    <property type="entry name" value="AMELOGENIN"/>
    <property type="match status" value="1"/>
</dbReference>
<dbReference type="SUPFAM" id="SSF48403">
    <property type="entry name" value="Ankyrin repeat"/>
    <property type="match status" value="1"/>
</dbReference>
<name>A0AAX6MI61_9PEZI</name>
<evidence type="ECO:0000256" key="3">
    <source>
        <dbReference type="SAM" id="MobiDB-lite"/>
    </source>
</evidence>